<dbReference type="PANTHER" id="PTHR43537:SF5">
    <property type="entry name" value="UXU OPERON TRANSCRIPTIONAL REGULATOR"/>
    <property type="match status" value="1"/>
</dbReference>
<evidence type="ECO:0000313" key="5">
    <source>
        <dbReference type="EMBL" id="WGH92729.1"/>
    </source>
</evidence>
<dbReference type="InterPro" id="IPR008920">
    <property type="entry name" value="TF_FadR/GntR_C"/>
</dbReference>
<keyword evidence="1" id="KW-0805">Transcription regulation</keyword>
<evidence type="ECO:0000313" key="6">
    <source>
        <dbReference type="Proteomes" id="UP001224674"/>
    </source>
</evidence>
<dbReference type="InterPro" id="IPR000524">
    <property type="entry name" value="Tscrpt_reg_HTH_GntR"/>
</dbReference>
<accession>A0AAJ6DBS7</accession>
<dbReference type="Proteomes" id="UP001224674">
    <property type="component" value="Chromosome"/>
</dbReference>
<sequence>MTPPTTTETEQLSKAQIAYRWIRQRIFTQEFSPGYRLVLATIGDALNMSVVPVREAIRQLEAEGLVTYQRNVGAHVSMVDESQYINSMQTVGILEGAATAAAAPHVSADDLAEARALNAQMQRSLSHFDPASFTKTNQAFHQVLFARCPNQRLTDLVYAEWDRLNHLRESTFSFVPGRATESVAEHAHILDLIAGHASAIEIEQAARDHRNATLTSYLNSPEHQNRSTLGEY</sequence>
<evidence type="ECO:0000256" key="1">
    <source>
        <dbReference type="ARBA" id="ARBA00023015"/>
    </source>
</evidence>
<dbReference type="Gene3D" id="1.20.120.530">
    <property type="entry name" value="GntR ligand-binding domain-like"/>
    <property type="match status" value="1"/>
</dbReference>
<dbReference type="GO" id="GO:0003700">
    <property type="term" value="F:DNA-binding transcription factor activity"/>
    <property type="evidence" value="ECO:0007669"/>
    <property type="project" value="InterPro"/>
</dbReference>
<evidence type="ECO:0000256" key="2">
    <source>
        <dbReference type="ARBA" id="ARBA00023125"/>
    </source>
</evidence>
<reference evidence="5 6" key="1">
    <citation type="submission" date="2023-03" db="EMBL/GenBank/DDBJ databases">
        <title>Complete genome sequences of several Auritidibacter ignavus strains isolated from ear infections.</title>
        <authorList>
            <person name="Baehr T."/>
            <person name="Baumhoegger A.M."/>
        </authorList>
    </citation>
    <scope>NUCLEOTIDE SEQUENCE [LARGE SCALE GENOMIC DNA]</scope>
    <source>
        <strain evidence="5 6">BABAE-6</strain>
    </source>
</reference>
<organism evidence="5 6">
    <name type="scientific">Auritidibacter ignavus</name>
    <dbReference type="NCBI Taxonomy" id="678932"/>
    <lineage>
        <taxon>Bacteria</taxon>
        <taxon>Bacillati</taxon>
        <taxon>Actinomycetota</taxon>
        <taxon>Actinomycetes</taxon>
        <taxon>Micrococcales</taxon>
        <taxon>Micrococcaceae</taxon>
        <taxon>Auritidibacter</taxon>
    </lineage>
</organism>
<keyword evidence="3" id="KW-0804">Transcription</keyword>
<dbReference type="SUPFAM" id="SSF46785">
    <property type="entry name" value="Winged helix' DNA-binding domain"/>
    <property type="match status" value="1"/>
</dbReference>
<dbReference type="EMBL" id="CP122566">
    <property type="protein sequence ID" value="WGH92729.1"/>
    <property type="molecule type" value="Genomic_DNA"/>
</dbReference>
<dbReference type="GeneID" id="83696261"/>
<dbReference type="InterPro" id="IPR036388">
    <property type="entry name" value="WH-like_DNA-bd_sf"/>
</dbReference>
<dbReference type="AlphaFoldDB" id="A0AAJ6DBS7"/>
<dbReference type="InterPro" id="IPR036390">
    <property type="entry name" value="WH_DNA-bd_sf"/>
</dbReference>
<dbReference type="GO" id="GO:0003677">
    <property type="term" value="F:DNA binding"/>
    <property type="evidence" value="ECO:0007669"/>
    <property type="project" value="UniProtKB-KW"/>
</dbReference>
<dbReference type="InterPro" id="IPR011711">
    <property type="entry name" value="GntR_C"/>
</dbReference>
<evidence type="ECO:0000256" key="3">
    <source>
        <dbReference type="ARBA" id="ARBA00023163"/>
    </source>
</evidence>
<feature type="domain" description="HTH gntR-type" evidence="4">
    <location>
        <begin position="12"/>
        <end position="79"/>
    </location>
</feature>
<protein>
    <submittedName>
        <fullName evidence="5">GntR family transcriptional regulator</fullName>
    </submittedName>
</protein>
<dbReference type="PROSITE" id="PS50949">
    <property type="entry name" value="HTH_GNTR"/>
    <property type="match status" value="1"/>
</dbReference>
<keyword evidence="6" id="KW-1185">Reference proteome</keyword>
<dbReference type="PANTHER" id="PTHR43537">
    <property type="entry name" value="TRANSCRIPTIONAL REGULATOR, GNTR FAMILY"/>
    <property type="match status" value="1"/>
</dbReference>
<dbReference type="Pfam" id="PF07729">
    <property type="entry name" value="FCD"/>
    <property type="match status" value="1"/>
</dbReference>
<dbReference type="Gene3D" id="1.10.10.10">
    <property type="entry name" value="Winged helix-like DNA-binding domain superfamily/Winged helix DNA-binding domain"/>
    <property type="match status" value="1"/>
</dbReference>
<dbReference type="SMART" id="SM00345">
    <property type="entry name" value="HTH_GNTR"/>
    <property type="match status" value="1"/>
</dbReference>
<dbReference type="SMART" id="SM00895">
    <property type="entry name" value="FCD"/>
    <property type="match status" value="1"/>
</dbReference>
<dbReference type="SUPFAM" id="SSF48008">
    <property type="entry name" value="GntR ligand-binding domain-like"/>
    <property type="match status" value="1"/>
</dbReference>
<proteinExistence type="predicted"/>
<keyword evidence="2" id="KW-0238">DNA-binding</keyword>
<gene>
    <name evidence="5" type="ORF">QDX21_10545</name>
</gene>
<dbReference type="CDD" id="cd07377">
    <property type="entry name" value="WHTH_GntR"/>
    <property type="match status" value="1"/>
</dbReference>
<dbReference type="Pfam" id="PF00392">
    <property type="entry name" value="GntR"/>
    <property type="match status" value="1"/>
</dbReference>
<name>A0AAJ6DBS7_9MICC</name>
<dbReference type="RefSeq" id="WP_110123123.1">
    <property type="nucleotide sequence ID" value="NZ_CP122561.1"/>
</dbReference>
<evidence type="ECO:0000259" key="4">
    <source>
        <dbReference type="PROSITE" id="PS50949"/>
    </source>
</evidence>